<organism evidence="2 3">
    <name type="scientific">Aliidongia dinghuensis</name>
    <dbReference type="NCBI Taxonomy" id="1867774"/>
    <lineage>
        <taxon>Bacteria</taxon>
        <taxon>Pseudomonadati</taxon>
        <taxon>Pseudomonadota</taxon>
        <taxon>Alphaproteobacteria</taxon>
        <taxon>Rhodospirillales</taxon>
        <taxon>Dongiaceae</taxon>
        <taxon>Aliidongia</taxon>
    </lineage>
</organism>
<sequence length="498" mass="56323">MELAQNKAAEYDDDNEENVNTAQARIVNFPSPRTDRAPSRPKAVLTDLQISQILNDCRVEIETTMDLLDRGQSMIDEATPYLKASYTRKEFRHLPTLLAVIERDYGGILPPYREMLKKNRSLAHAIWLEHGGRAEVLKYFGATNDTIVPFVLTLAFRTFFNPTPLLDLRQSLCSSQHWLWGDLCWEILSGELSDEGQRELQRKVDCGQDPATARREVLMAYKGRSSSIVSRSFRPSDDWDNPAKLLRQLAQLTRRWRPYVPPEDADHVFISVPLAAQGTARPRAYWSTNCISNDIKWTYSLKKFRERHNHPKYSLQTFRITGTDLIYEMTDGDTEAARAVLNHKNADTTRNAYQTNSNNKRDGDRLAAMTGRRTRFAETGGHSRNDYVACTPGFGCADPYDSPILGQRKGRLCTAFGRCPACPMSLAATTNARSVAYMLRLEAAFVDAASKVDMSRYNFTIGPELQALKSEWLPRVSDGVLATARQILPSLPTFPNIE</sequence>
<name>A0A8J2YUJ4_9PROT</name>
<gene>
    <name evidence="2" type="ORF">GCM10011611_24960</name>
</gene>
<dbReference type="Proteomes" id="UP000646365">
    <property type="component" value="Unassembled WGS sequence"/>
</dbReference>
<keyword evidence="3" id="KW-1185">Reference proteome</keyword>
<evidence type="ECO:0000313" key="3">
    <source>
        <dbReference type="Proteomes" id="UP000646365"/>
    </source>
</evidence>
<reference evidence="2" key="1">
    <citation type="journal article" date="2014" name="Int. J. Syst. Evol. Microbiol.">
        <title>Complete genome sequence of Corynebacterium casei LMG S-19264T (=DSM 44701T), isolated from a smear-ripened cheese.</title>
        <authorList>
            <consortium name="US DOE Joint Genome Institute (JGI-PGF)"/>
            <person name="Walter F."/>
            <person name="Albersmeier A."/>
            <person name="Kalinowski J."/>
            <person name="Ruckert C."/>
        </authorList>
    </citation>
    <scope>NUCLEOTIDE SEQUENCE</scope>
    <source>
        <strain evidence="2">CGMCC 1.15725</strain>
    </source>
</reference>
<evidence type="ECO:0000256" key="1">
    <source>
        <dbReference type="SAM" id="MobiDB-lite"/>
    </source>
</evidence>
<dbReference type="EMBL" id="BMJQ01000006">
    <property type="protein sequence ID" value="GGF18113.1"/>
    <property type="molecule type" value="Genomic_DNA"/>
</dbReference>
<reference evidence="2" key="2">
    <citation type="submission" date="2020-09" db="EMBL/GenBank/DDBJ databases">
        <authorList>
            <person name="Sun Q."/>
            <person name="Zhou Y."/>
        </authorList>
    </citation>
    <scope>NUCLEOTIDE SEQUENCE</scope>
    <source>
        <strain evidence="2">CGMCC 1.15725</strain>
    </source>
</reference>
<dbReference type="AlphaFoldDB" id="A0A8J2YUJ4"/>
<proteinExistence type="predicted"/>
<comment type="caution">
    <text evidence="2">The sequence shown here is derived from an EMBL/GenBank/DDBJ whole genome shotgun (WGS) entry which is preliminary data.</text>
</comment>
<protein>
    <submittedName>
        <fullName evidence="2">Uncharacterized protein</fullName>
    </submittedName>
</protein>
<feature type="region of interest" description="Disordered" evidence="1">
    <location>
        <begin position="1"/>
        <end position="20"/>
    </location>
</feature>
<accession>A0A8J2YUJ4</accession>
<evidence type="ECO:0000313" key="2">
    <source>
        <dbReference type="EMBL" id="GGF18113.1"/>
    </source>
</evidence>